<evidence type="ECO:0000256" key="1">
    <source>
        <dbReference type="ARBA" id="ARBA00004651"/>
    </source>
</evidence>
<dbReference type="PANTHER" id="PTHR34584">
    <property type="entry name" value="NA(+)/H(+) ANTIPORTER SUBUNIT E1"/>
    <property type="match status" value="1"/>
</dbReference>
<organism evidence="8 9">
    <name type="scientific">Corynebacterium lemuris</name>
    <dbReference type="NCBI Taxonomy" id="1859292"/>
    <lineage>
        <taxon>Bacteria</taxon>
        <taxon>Bacillati</taxon>
        <taxon>Actinomycetota</taxon>
        <taxon>Actinomycetes</taxon>
        <taxon>Mycobacteriales</taxon>
        <taxon>Corynebacteriaceae</taxon>
        <taxon>Corynebacterium</taxon>
    </lineage>
</organism>
<comment type="caution">
    <text evidence="8">The sequence shown here is derived from an EMBL/GenBank/DDBJ whole genome shotgun (WGS) entry which is preliminary data.</text>
</comment>
<comment type="similarity">
    <text evidence="2">Belongs to the CPA3 antiporters (TC 2.A.63) subunit E family.</text>
</comment>
<keyword evidence="9" id="KW-1185">Reference proteome</keyword>
<dbReference type="RefSeq" id="WP_259428987.1">
    <property type="nucleotide sequence ID" value="NZ_JANWTC010000024.1"/>
</dbReference>
<evidence type="ECO:0000313" key="9">
    <source>
        <dbReference type="Proteomes" id="UP001205965"/>
    </source>
</evidence>
<proteinExistence type="inferred from homology"/>
<evidence type="ECO:0000256" key="6">
    <source>
        <dbReference type="ARBA" id="ARBA00023136"/>
    </source>
</evidence>
<evidence type="ECO:0000256" key="3">
    <source>
        <dbReference type="ARBA" id="ARBA00022475"/>
    </source>
</evidence>
<reference evidence="8 9" key="1">
    <citation type="submission" date="2022-08" db="EMBL/GenBank/DDBJ databases">
        <title>YIM 101645 draft genome.</title>
        <authorList>
            <person name="Chen X."/>
        </authorList>
    </citation>
    <scope>NUCLEOTIDE SEQUENCE [LARGE SCALE GENOMIC DNA]</scope>
    <source>
        <strain evidence="8 9">YIM 101645</strain>
    </source>
</reference>
<evidence type="ECO:0000256" key="4">
    <source>
        <dbReference type="ARBA" id="ARBA00022692"/>
    </source>
</evidence>
<dbReference type="InterPro" id="IPR002758">
    <property type="entry name" value="Cation_antiport_E"/>
</dbReference>
<evidence type="ECO:0000256" key="5">
    <source>
        <dbReference type="ARBA" id="ARBA00022989"/>
    </source>
</evidence>
<evidence type="ECO:0000256" key="2">
    <source>
        <dbReference type="ARBA" id="ARBA00006228"/>
    </source>
</evidence>
<dbReference type="Proteomes" id="UP001205965">
    <property type="component" value="Unassembled WGS sequence"/>
</dbReference>
<evidence type="ECO:0000256" key="7">
    <source>
        <dbReference type="SAM" id="Phobius"/>
    </source>
</evidence>
<keyword evidence="6 7" id="KW-0472">Membrane</keyword>
<keyword evidence="5 7" id="KW-1133">Transmembrane helix</keyword>
<sequence>MKWVVAVVLRVFALVVVWEAVSSWEPAYALYGLVSVGAATALSLRLVPPGRMLRLRGAVVLLSWFLYKAVAGGIDVARRAVRPTPDIEPAVVRAHLRLPPGHSRELAMLLMNLMPGTMVQRVREEEVELHTLSLELRPVQQWEDLQDRVARACGLDPGSG</sequence>
<evidence type="ECO:0000313" key="8">
    <source>
        <dbReference type="EMBL" id="MCS5480928.1"/>
    </source>
</evidence>
<protein>
    <submittedName>
        <fullName evidence="8">Na+/H+ antiporter subunit E</fullName>
    </submittedName>
</protein>
<keyword evidence="4 7" id="KW-0812">Transmembrane</keyword>
<accession>A0ABT2G097</accession>
<keyword evidence="3" id="KW-1003">Cell membrane</keyword>
<feature type="transmembrane region" description="Helical" evidence="7">
    <location>
        <begin position="29"/>
        <end position="47"/>
    </location>
</feature>
<dbReference type="PANTHER" id="PTHR34584:SF1">
    <property type="entry name" value="NA(+)_H(+) ANTIPORTER SUBUNIT E1"/>
    <property type="match status" value="1"/>
</dbReference>
<name>A0ABT2G097_9CORY</name>
<dbReference type="EMBL" id="JANWTC010000024">
    <property type="protein sequence ID" value="MCS5480928.1"/>
    <property type="molecule type" value="Genomic_DNA"/>
</dbReference>
<dbReference type="Pfam" id="PF01899">
    <property type="entry name" value="MNHE"/>
    <property type="match status" value="1"/>
</dbReference>
<comment type="subcellular location">
    <subcellularLocation>
        <location evidence="1">Cell membrane</location>
        <topology evidence="1">Multi-pass membrane protein</topology>
    </subcellularLocation>
</comment>
<gene>
    <name evidence="8" type="ORF">NYP18_14885</name>
</gene>